<dbReference type="Proteomes" id="UP000002730">
    <property type="component" value="Chromosome"/>
</dbReference>
<dbReference type="eggNOG" id="ENOG5032781">
    <property type="taxonomic scope" value="Bacteria"/>
</dbReference>
<evidence type="ECO:0000313" key="2">
    <source>
        <dbReference type="Proteomes" id="UP000002730"/>
    </source>
</evidence>
<dbReference type="RefSeq" id="WP_010073588.1">
    <property type="nucleotide sequence ID" value="NC_014393.1"/>
</dbReference>
<dbReference type="HOGENOM" id="CLU_1286961_0_0_9"/>
<evidence type="ECO:0000313" key="1">
    <source>
        <dbReference type="EMBL" id="ADL53186.1"/>
    </source>
</evidence>
<dbReference type="EMBL" id="CP002160">
    <property type="protein sequence ID" value="ADL53186.1"/>
    <property type="molecule type" value="Genomic_DNA"/>
</dbReference>
<dbReference type="KEGG" id="ccb:Clocel_3510"/>
<sequence>MDEHIERYKNIKKDSYEFINKKLSGFMKDVYPKETVFAAAKALGMTYGKKKFSVDSKEEILYIFDYAINEVEIAGKKIIQLYKEQVGLENEKEVEFSKAIENSYTSLFRIVNTSENKGLIFMKDLFGNGKNTRLTDIVMSQTTNSDMLIFTRIFSFEGMNISSGMHCAFPAKHENQLLREYMEFLKQQSLEDTQKQRFIFFYNAHKKAGIPSVY</sequence>
<dbReference type="OrthoDB" id="2081619at2"/>
<dbReference type="Pfam" id="PF25948">
    <property type="entry name" value="DUF7986"/>
    <property type="match status" value="1"/>
</dbReference>
<protein>
    <submittedName>
        <fullName evidence="1">Uncharacterized protein</fullName>
    </submittedName>
</protein>
<reference evidence="1 2" key="1">
    <citation type="submission" date="2010-08" db="EMBL/GenBank/DDBJ databases">
        <title>Complete sequence of Clostridium cellulovorans 743B.</title>
        <authorList>
            <consortium name="US DOE Joint Genome Institute"/>
            <person name="Lucas S."/>
            <person name="Copeland A."/>
            <person name="Lapidus A."/>
            <person name="Cheng J.-F."/>
            <person name="Bruce D."/>
            <person name="Goodwin L."/>
            <person name="Pitluck S."/>
            <person name="Chertkov O."/>
            <person name="Detter J.C."/>
            <person name="Han C."/>
            <person name="Tapia R."/>
            <person name="Land M."/>
            <person name="Hauser L."/>
            <person name="Chang Y.-J."/>
            <person name="Jeffries C."/>
            <person name="Kyrpides N."/>
            <person name="Ivanova N."/>
            <person name="Mikhailova N."/>
            <person name="Hemme C.L."/>
            <person name="Woyke T."/>
        </authorList>
    </citation>
    <scope>NUCLEOTIDE SEQUENCE [LARGE SCALE GENOMIC DNA]</scope>
    <source>
        <strain evidence="2">ATCC 35296 / DSM 3052 / OCM 3 / 743B</strain>
    </source>
</reference>
<name>D9SVX5_CLOC7</name>
<dbReference type="AlphaFoldDB" id="D9SVX5"/>
<keyword evidence="2" id="KW-1185">Reference proteome</keyword>
<organism evidence="1 2">
    <name type="scientific">Clostridium cellulovorans (strain ATCC 35296 / DSM 3052 / OCM 3 / 743B)</name>
    <dbReference type="NCBI Taxonomy" id="573061"/>
    <lineage>
        <taxon>Bacteria</taxon>
        <taxon>Bacillati</taxon>
        <taxon>Bacillota</taxon>
        <taxon>Clostridia</taxon>
        <taxon>Eubacteriales</taxon>
        <taxon>Clostridiaceae</taxon>
        <taxon>Clostridium</taxon>
    </lineage>
</organism>
<dbReference type="InterPro" id="IPR058292">
    <property type="entry name" value="DUF7986"/>
</dbReference>
<accession>D9SVX5</accession>
<proteinExistence type="predicted"/>
<gene>
    <name evidence="1" type="ordered locus">Clocel_3510</name>
</gene>
<dbReference type="STRING" id="573061.Clocel_3510"/>